<keyword evidence="2" id="KW-1003">Cell membrane</keyword>
<evidence type="ECO:0000313" key="8">
    <source>
        <dbReference type="EMBL" id="TDD93950.1"/>
    </source>
</evidence>
<dbReference type="OrthoDB" id="9808136at2"/>
<feature type="transmembrane region" description="Helical" evidence="7">
    <location>
        <begin position="44"/>
        <end position="60"/>
    </location>
</feature>
<feature type="transmembrane region" description="Helical" evidence="7">
    <location>
        <begin position="154"/>
        <end position="174"/>
    </location>
</feature>
<evidence type="ECO:0000256" key="6">
    <source>
        <dbReference type="SAM" id="MobiDB-lite"/>
    </source>
</evidence>
<feature type="compositionally biased region" description="Polar residues" evidence="6">
    <location>
        <begin position="1"/>
        <end position="12"/>
    </location>
</feature>
<protein>
    <submittedName>
        <fullName evidence="8">ABC transporter permease</fullName>
    </submittedName>
</protein>
<keyword evidence="3 7" id="KW-0812">Transmembrane</keyword>
<proteinExistence type="predicted"/>
<dbReference type="InterPro" id="IPR001851">
    <property type="entry name" value="ABC_transp_permease"/>
</dbReference>
<feature type="region of interest" description="Disordered" evidence="6">
    <location>
        <begin position="1"/>
        <end position="23"/>
    </location>
</feature>
<dbReference type="EMBL" id="SMKU01000024">
    <property type="protein sequence ID" value="TDD93950.1"/>
    <property type="molecule type" value="Genomic_DNA"/>
</dbReference>
<feature type="transmembrane region" description="Helical" evidence="7">
    <location>
        <begin position="80"/>
        <end position="107"/>
    </location>
</feature>
<comment type="subcellular location">
    <subcellularLocation>
        <location evidence="1">Cell membrane</location>
        <topology evidence="1">Multi-pass membrane protein</topology>
    </subcellularLocation>
</comment>
<evidence type="ECO:0000256" key="2">
    <source>
        <dbReference type="ARBA" id="ARBA00022475"/>
    </source>
</evidence>
<feature type="transmembrane region" description="Helical" evidence="7">
    <location>
        <begin position="127"/>
        <end position="148"/>
    </location>
</feature>
<reference evidence="8 9" key="1">
    <citation type="submission" date="2019-03" db="EMBL/GenBank/DDBJ databases">
        <title>Draft genome sequences of novel Actinobacteria.</title>
        <authorList>
            <person name="Sahin N."/>
            <person name="Ay H."/>
            <person name="Saygin H."/>
        </authorList>
    </citation>
    <scope>NUCLEOTIDE SEQUENCE [LARGE SCALE GENOMIC DNA]</scope>
    <source>
        <strain evidence="8 9">H3C3</strain>
    </source>
</reference>
<feature type="transmembrane region" description="Helical" evidence="7">
    <location>
        <begin position="195"/>
        <end position="217"/>
    </location>
</feature>
<dbReference type="CDD" id="cd06579">
    <property type="entry name" value="TM_PBP1_transp_AraH_like"/>
    <property type="match status" value="1"/>
</dbReference>
<accession>A0A4R5C778</accession>
<keyword evidence="9" id="KW-1185">Reference proteome</keyword>
<dbReference type="PANTHER" id="PTHR32196:SF72">
    <property type="entry name" value="RIBOSE IMPORT PERMEASE PROTEIN RBSC"/>
    <property type="match status" value="1"/>
</dbReference>
<dbReference type="GO" id="GO:0022857">
    <property type="term" value="F:transmembrane transporter activity"/>
    <property type="evidence" value="ECO:0007669"/>
    <property type="project" value="InterPro"/>
</dbReference>
<evidence type="ECO:0000256" key="3">
    <source>
        <dbReference type="ARBA" id="ARBA00022692"/>
    </source>
</evidence>
<organism evidence="8 9">
    <name type="scientific">Actinomadura rubrisoli</name>
    <dbReference type="NCBI Taxonomy" id="2530368"/>
    <lineage>
        <taxon>Bacteria</taxon>
        <taxon>Bacillati</taxon>
        <taxon>Actinomycetota</taxon>
        <taxon>Actinomycetes</taxon>
        <taxon>Streptosporangiales</taxon>
        <taxon>Thermomonosporaceae</taxon>
        <taxon>Actinomadura</taxon>
    </lineage>
</organism>
<feature type="transmembrane region" description="Helical" evidence="7">
    <location>
        <begin position="281"/>
        <end position="314"/>
    </location>
</feature>
<evidence type="ECO:0000256" key="7">
    <source>
        <dbReference type="SAM" id="Phobius"/>
    </source>
</evidence>
<evidence type="ECO:0000256" key="5">
    <source>
        <dbReference type="ARBA" id="ARBA00023136"/>
    </source>
</evidence>
<evidence type="ECO:0000256" key="4">
    <source>
        <dbReference type="ARBA" id="ARBA00022989"/>
    </source>
</evidence>
<sequence>MTAPSRPSSPQNAKAGGAPADGADARAGSPLTGLLGRLGTAQEVWIGLVLAVLLVGFSVLEPDSFATSFNLLNLVADAAILLLLAIGMTYVIISAGIDLSVGGLLVFSGVTATKTMEATGGTSTGSLLLGAAVAVLTGLAWGVLNGALVAYGRIPPLIVTLGTLGMSLGGALLITGGVDMRAPGRLNLGLGLDKFAGVPLIVWISVAVTLLLGVVLAQCRFGRHTYAIGSNIKAARNSGVQVNRHLVKVYGLAGLLAGLAGYLSLAKYGITGVSAHSTDNLQAIAAVVIGGTSLFGGAGTATGTVIGVFIPAVLQNGFQILGVKPFWQQVVVGAVLIAAVYLDQWRRKARDN</sequence>
<keyword evidence="4 7" id="KW-1133">Transmembrane helix</keyword>
<dbReference type="GO" id="GO:0005886">
    <property type="term" value="C:plasma membrane"/>
    <property type="evidence" value="ECO:0007669"/>
    <property type="project" value="UniProtKB-SubCell"/>
</dbReference>
<feature type="transmembrane region" description="Helical" evidence="7">
    <location>
        <begin position="326"/>
        <end position="342"/>
    </location>
</feature>
<name>A0A4R5C778_9ACTN</name>
<dbReference type="AlphaFoldDB" id="A0A4R5C778"/>
<dbReference type="Pfam" id="PF02653">
    <property type="entry name" value="BPD_transp_2"/>
    <property type="match status" value="1"/>
</dbReference>
<dbReference type="PANTHER" id="PTHR32196">
    <property type="entry name" value="ABC TRANSPORTER PERMEASE PROTEIN YPHD-RELATED-RELATED"/>
    <property type="match status" value="1"/>
</dbReference>
<feature type="compositionally biased region" description="Low complexity" evidence="6">
    <location>
        <begin position="13"/>
        <end position="23"/>
    </location>
</feature>
<evidence type="ECO:0000313" key="9">
    <source>
        <dbReference type="Proteomes" id="UP000294513"/>
    </source>
</evidence>
<keyword evidence="5 7" id="KW-0472">Membrane</keyword>
<evidence type="ECO:0000256" key="1">
    <source>
        <dbReference type="ARBA" id="ARBA00004651"/>
    </source>
</evidence>
<dbReference type="Proteomes" id="UP000294513">
    <property type="component" value="Unassembled WGS sequence"/>
</dbReference>
<dbReference type="RefSeq" id="WP_131890502.1">
    <property type="nucleotide sequence ID" value="NZ_SMKU01000024.1"/>
</dbReference>
<comment type="caution">
    <text evidence="8">The sequence shown here is derived from an EMBL/GenBank/DDBJ whole genome shotgun (WGS) entry which is preliminary data.</text>
</comment>
<gene>
    <name evidence="8" type="ORF">E1298_07995</name>
</gene>